<dbReference type="Proteomes" id="UP000000304">
    <property type="component" value="Chromosome 3L"/>
</dbReference>
<protein>
    <submittedName>
        <fullName evidence="2">GD14370</fullName>
    </submittedName>
</protein>
<dbReference type="EMBL" id="CM000363">
    <property type="protein sequence ID" value="EDX10217.1"/>
    <property type="molecule type" value="Genomic_DNA"/>
</dbReference>
<proteinExistence type="predicted"/>
<organism evidence="2 3">
    <name type="scientific">Drosophila simulans</name>
    <name type="common">Fruit fly</name>
    <dbReference type="NCBI Taxonomy" id="7240"/>
    <lineage>
        <taxon>Eukaryota</taxon>
        <taxon>Metazoa</taxon>
        <taxon>Ecdysozoa</taxon>
        <taxon>Arthropoda</taxon>
        <taxon>Hexapoda</taxon>
        <taxon>Insecta</taxon>
        <taxon>Pterygota</taxon>
        <taxon>Neoptera</taxon>
        <taxon>Endopterygota</taxon>
        <taxon>Diptera</taxon>
        <taxon>Brachycera</taxon>
        <taxon>Muscomorpha</taxon>
        <taxon>Ephydroidea</taxon>
        <taxon>Drosophilidae</taxon>
        <taxon>Drosophila</taxon>
        <taxon>Sophophora</taxon>
    </lineage>
</organism>
<dbReference type="HOGENOM" id="CLU_2560744_0_0_1"/>
<accession>B4QR87</accession>
<evidence type="ECO:0000313" key="3">
    <source>
        <dbReference type="Proteomes" id="UP000000304"/>
    </source>
</evidence>
<reference evidence="2 3" key="1">
    <citation type="journal article" date="2007" name="Nature">
        <title>Evolution of genes and genomes on the Drosophila phylogeny.</title>
        <authorList>
            <consortium name="Drosophila 12 Genomes Consortium"/>
            <person name="Clark A.G."/>
            <person name="Eisen M.B."/>
            <person name="Smith D.R."/>
            <person name="Bergman C.M."/>
            <person name="Oliver B."/>
            <person name="Markow T.A."/>
            <person name="Kaufman T.C."/>
            <person name="Kellis M."/>
            <person name="Gelbart W."/>
            <person name="Iyer V.N."/>
            <person name="Pollard D.A."/>
            <person name="Sackton T.B."/>
            <person name="Larracuente A.M."/>
            <person name="Singh N.D."/>
            <person name="Abad J.P."/>
            <person name="Abt D.N."/>
            <person name="Adryan B."/>
            <person name="Aguade M."/>
            <person name="Akashi H."/>
            <person name="Anderson W.W."/>
            <person name="Aquadro C.F."/>
            <person name="Ardell D.H."/>
            <person name="Arguello R."/>
            <person name="Artieri C.G."/>
            <person name="Barbash D.A."/>
            <person name="Barker D."/>
            <person name="Barsanti P."/>
            <person name="Batterham P."/>
            <person name="Batzoglou S."/>
            <person name="Begun D."/>
            <person name="Bhutkar A."/>
            <person name="Blanco E."/>
            <person name="Bosak S.A."/>
            <person name="Bradley R.K."/>
            <person name="Brand A.D."/>
            <person name="Brent M.R."/>
            <person name="Brooks A.N."/>
            <person name="Brown R.H."/>
            <person name="Butlin R.K."/>
            <person name="Caggese C."/>
            <person name="Calvi B.R."/>
            <person name="Bernardo de Carvalho A."/>
            <person name="Caspi A."/>
            <person name="Castrezana S."/>
            <person name="Celniker S.E."/>
            <person name="Chang J.L."/>
            <person name="Chapple C."/>
            <person name="Chatterji S."/>
            <person name="Chinwalla A."/>
            <person name="Civetta A."/>
            <person name="Clifton S.W."/>
            <person name="Comeron J.M."/>
            <person name="Costello J.C."/>
            <person name="Coyne J.A."/>
            <person name="Daub J."/>
            <person name="David R.G."/>
            <person name="Delcher A.L."/>
            <person name="Delehaunty K."/>
            <person name="Do C.B."/>
            <person name="Ebling H."/>
            <person name="Edwards K."/>
            <person name="Eickbush T."/>
            <person name="Evans J.D."/>
            <person name="Filipski A."/>
            <person name="Findeiss S."/>
            <person name="Freyhult E."/>
            <person name="Fulton L."/>
            <person name="Fulton R."/>
            <person name="Garcia A.C."/>
            <person name="Gardiner A."/>
            <person name="Garfield D.A."/>
            <person name="Garvin B.E."/>
            <person name="Gibson G."/>
            <person name="Gilbert D."/>
            <person name="Gnerre S."/>
            <person name="Godfrey J."/>
            <person name="Good R."/>
            <person name="Gotea V."/>
            <person name="Gravely B."/>
            <person name="Greenberg A.J."/>
            <person name="Griffiths-Jones S."/>
            <person name="Gross S."/>
            <person name="Guigo R."/>
            <person name="Gustafson E.A."/>
            <person name="Haerty W."/>
            <person name="Hahn M.W."/>
            <person name="Halligan D.L."/>
            <person name="Halpern A.L."/>
            <person name="Halter G.M."/>
            <person name="Han M.V."/>
            <person name="Heger A."/>
            <person name="Hillier L."/>
            <person name="Hinrichs A.S."/>
            <person name="Holmes I."/>
            <person name="Hoskins R.A."/>
            <person name="Hubisz M.J."/>
            <person name="Hultmark D."/>
            <person name="Huntley M.A."/>
            <person name="Jaffe D.B."/>
            <person name="Jagadeeshan S."/>
            <person name="Jeck W.R."/>
            <person name="Johnson J."/>
            <person name="Jones C.D."/>
            <person name="Jordan W.C."/>
            <person name="Karpen G.H."/>
            <person name="Kataoka E."/>
            <person name="Keightley P.D."/>
            <person name="Kheradpour P."/>
            <person name="Kirkness E.F."/>
            <person name="Koerich L.B."/>
            <person name="Kristiansen K."/>
            <person name="Kudrna D."/>
            <person name="Kulathinal R.J."/>
            <person name="Kumar S."/>
            <person name="Kwok R."/>
            <person name="Lander E."/>
            <person name="Langley C.H."/>
            <person name="Lapoint R."/>
            <person name="Lazzaro B.P."/>
            <person name="Lee S.J."/>
            <person name="Levesque L."/>
            <person name="Li R."/>
            <person name="Lin C.F."/>
            <person name="Lin M.F."/>
            <person name="Lindblad-Toh K."/>
            <person name="Llopart A."/>
            <person name="Long M."/>
            <person name="Low L."/>
            <person name="Lozovsky E."/>
            <person name="Lu J."/>
            <person name="Luo M."/>
            <person name="Machado C.A."/>
            <person name="Makalowski W."/>
            <person name="Marzo M."/>
            <person name="Matsuda M."/>
            <person name="Matzkin L."/>
            <person name="McAllister B."/>
            <person name="McBride C.S."/>
            <person name="McKernan B."/>
            <person name="McKernan K."/>
            <person name="Mendez-Lago M."/>
            <person name="Minx P."/>
            <person name="Mollenhauer M.U."/>
            <person name="Montooth K."/>
            <person name="Mount S.M."/>
            <person name="Mu X."/>
            <person name="Myers E."/>
            <person name="Negre B."/>
            <person name="Newfeld S."/>
            <person name="Nielsen R."/>
            <person name="Noor M.A."/>
            <person name="O'Grady P."/>
            <person name="Pachter L."/>
            <person name="Papaceit M."/>
            <person name="Parisi M.J."/>
            <person name="Parisi M."/>
            <person name="Parts L."/>
            <person name="Pedersen J.S."/>
            <person name="Pesole G."/>
            <person name="Phillippy A.M."/>
            <person name="Ponting C.P."/>
            <person name="Pop M."/>
            <person name="Porcelli D."/>
            <person name="Powell J.R."/>
            <person name="Prohaska S."/>
            <person name="Pruitt K."/>
            <person name="Puig M."/>
            <person name="Quesneville H."/>
            <person name="Ram K.R."/>
            <person name="Rand D."/>
            <person name="Rasmussen M.D."/>
            <person name="Reed L.K."/>
            <person name="Reenan R."/>
            <person name="Reily A."/>
            <person name="Remington K.A."/>
            <person name="Rieger T.T."/>
            <person name="Ritchie M.G."/>
            <person name="Robin C."/>
            <person name="Rogers Y.H."/>
            <person name="Rohde C."/>
            <person name="Rozas J."/>
            <person name="Rubenfield M.J."/>
            <person name="Ruiz A."/>
            <person name="Russo S."/>
            <person name="Salzberg S.L."/>
            <person name="Sanchez-Gracia A."/>
            <person name="Saranga D.J."/>
            <person name="Sato H."/>
            <person name="Schaeffer S.W."/>
            <person name="Schatz M.C."/>
            <person name="Schlenke T."/>
            <person name="Schwartz R."/>
            <person name="Segarra C."/>
            <person name="Singh R.S."/>
            <person name="Sirot L."/>
            <person name="Sirota M."/>
            <person name="Sisneros N.B."/>
            <person name="Smith C.D."/>
            <person name="Smith T.F."/>
            <person name="Spieth J."/>
            <person name="Stage D.E."/>
            <person name="Stark A."/>
            <person name="Stephan W."/>
            <person name="Strausberg R.L."/>
            <person name="Strempel S."/>
            <person name="Sturgill D."/>
            <person name="Sutton G."/>
            <person name="Sutton G.G."/>
            <person name="Tao W."/>
            <person name="Teichmann S."/>
            <person name="Tobari Y.N."/>
            <person name="Tomimura Y."/>
            <person name="Tsolas J.M."/>
            <person name="Valente V.L."/>
            <person name="Venter E."/>
            <person name="Venter J.C."/>
            <person name="Vicario S."/>
            <person name="Vieira F.G."/>
            <person name="Vilella A.J."/>
            <person name="Villasante A."/>
            <person name="Walenz B."/>
            <person name="Wang J."/>
            <person name="Wasserman M."/>
            <person name="Watts T."/>
            <person name="Wilson D."/>
            <person name="Wilson R.K."/>
            <person name="Wing R.A."/>
            <person name="Wolfner M.F."/>
            <person name="Wong A."/>
            <person name="Wong G.K."/>
            <person name="Wu C.I."/>
            <person name="Wu G."/>
            <person name="Yamamoto D."/>
            <person name="Yang H.P."/>
            <person name="Yang S.P."/>
            <person name="Yorke J.A."/>
            <person name="Yoshida K."/>
            <person name="Zdobnov E."/>
            <person name="Zhang P."/>
            <person name="Zhang Y."/>
            <person name="Zimin A.V."/>
            <person name="Baldwin J."/>
            <person name="Abdouelleil A."/>
            <person name="Abdulkadir J."/>
            <person name="Abebe A."/>
            <person name="Abera B."/>
            <person name="Abreu J."/>
            <person name="Acer S.C."/>
            <person name="Aftuck L."/>
            <person name="Alexander A."/>
            <person name="An P."/>
            <person name="Anderson E."/>
            <person name="Anderson S."/>
            <person name="Arachi H."/>
            <person name="Azer M."/>
            <person name="Bachantsang P."/>
            <person name="Barry A."/>
            <person name="Bayul T."/>
            <person name="Berlin A."/>
            <person name="Bessette D."/>
            <person name="Bloom T."/>
            <person name="Blye J."/>
            <person name="Boguslavskiy L."/>
            <person name="Bonnet C."/>
            <person name="Boukhgalter B."/>
            <person name="Bourzgui I."/>
            <person name="Brown A."/>
            <person name="Cahill P."/>
            <person name="Channer S."/>
            <person name="Cheshatsang Y."/>
            <person name="Chuda L."/>
            <person name="Citroen M."/>
            <person name="Collymore A."/>
            <person name="Cooke P."/>
            <person name="Costello M."/>
            <person name="D'Aco K."/>
            <person name="Daza R."/>
            <person name="De Haan G."/>
            <person name="DeGray S."/>
            <person name="DeMaso C."/>
            <person name="Dhargay N."/>
            <person name="Dooley K."/>
            <person name="Dooley E."/>
            <person name="Doricent M."/>
            <person name="Dorje P."/>
            <person name="Dorjee K."/>
            <person name="Dupes A."/>
            <person name="Elong R."/>
            <person name="Falk J."/>
            <person name="Farina A."/>
            <person name="Faro S."/>
            <person name="Ferguson D."/>
            <person name="Fisher S."/>
            <person name="Foley C.D."/>
            <person name="Franke A."/>
            <person name="Friedrich D."/>
            <person name="Gadbois L."/>
            <person name="Gearin G."/>
            <person name="Gearin C.R."/>
            <person name="Giannoukos G."/>
            <person name="Goode T."/>
            <person name="Graham J."/>
            <person name="Grandbois E."/>
            <person name="Grewal S."/>
            <person name="Gyaltsen K."/>
            <person name="Hafez N."/>
            <person name="Hagos B."/>
            <person name="Hall J."/>
            <person name="Henson C."/>
            <person name="Hollinger A."/>
            <person name="Honan T."/>
            <person name="Huard M.D."/>
            <person name="Hughes L."/>
            <person name="Hurhula B."/>
            <person name="Husby M.E."/>
            <person name="Kamat A."/>
            <person name="Kanga B."/>
            <person name="Kashin S."/>
            <person name="Khazanovich D."/>
            <person name="Kisner P."/>
            <person name="Lance K."/>
            <person name="Lara M."/>
            <person name="Lee W."/>
            <person name="Lennon N."/>
            <person name="Letendre F."/>
            <person name="LeVine R."/>
            <person name="Lipovsky A."/>
            <person name="Liu X."/>
            <person name="Liu J."/>
            <person name="Liu S."/>
            <person name="Lokyitsang T."/>
            <person name="Lokyitsang Y."/>
            <person name="Lubonja R."/>
            <person name="Lui A."/>
            <person name="MacDonald P."/>
            <person name="Magnisalis V."/>
            <person name="Maru K."/>
            <person name="Matthews C."/>
            <person name="McCusker W."/>
            <person name="McDonough S."/>
            <person name="Mehta T."/>
            <person name="Meldrim J."/>
            <person name="Meneus L."/>
            <person name="Mihai O."/>
            <person name="Mihalev A."/>
            <person name="Mihova T."/>
            <person name="Mittelman R."/>
            <person name="Mlenga V."/>
            <person name="Montmayeur A."/>
            <person name="Mulrain L."/>
            <person name="Navidi A."/>
            <person name="Naylor J."/>
            <person name="Negash T."/>
            <person name="Nguyen T."/>
            <person name="Nguyen N."/>
            <person name="Nicol R."/>
            <person name="Norbu C."/>
            <person name="Norbu N."/>
            <person name="Novod N."/>
            <person name="O'Neill B."/>
            <person name="Osman S."/>
            <person name="Markiewicz E."/>
            <person name="Oyono O.L."/>
            <person name="Patti C."/>
            <person name="Phunkhang P."/>
            <person name="Pierre F."/>
            <person name="Priest M."/>
            <person name="Raghuraman S."/>
            <person name="Rege F."/>
            <person name="Reyes R."/>
            <person name="Rise C."/>
            <person name="Rogov P."/>
            <person name="Ross K."/>
            <person name="Ryan E."/>
            <person name="Settipalli S."/>
            <person name="Shea T."/>
            <person name="Sherpa N."/>
            <person name="Shi L."/>
            <person name="Shih D."/>
            <person name="Sparrow T."/>
            <person name="Spaulding J."/>
            <person name="Stalker J."/>
            <person name="Stange-Thomann N."/>
            <person name="Stavropoulos S."/>
            <person name="Stone C."/>
            <person name="Strader C."/>
            <person name="Tesfaye S."/>
            <person name="Thomson T."/>
            <person name="Thoulutsang Y."/>
            <person name="Thoulutsang D."/>
            <person name="Topham K."/>
            <person name="Topping I."/>
            <person name="Tsamla T."/>
            <person name="Vassiliev H."/>
            <person name="Vo A."/>
            <person name="Wangchuk T."/>
            <person name="Wangdi T."/>
            <person name="Weiand M."/>
            <person name="Wilkinson J."/>
            <person name="Wilson A."/>
            <person name="Yadav S."/>
            <person name="Young G."/>
            <person name="Yu Q."/>
            <person name="Zembek L."/>
            <person name="Zhong D."/>
            <person name="Zimmer A."/>
            <person name="Zwirko Z."/>
            <person name="Jaffe D.B."/>
            <person name="Alvarez P."/>
            <person name="Brockman W."/>
            <person name="Butler J."/>
            <person name="Chin C."/>
            <person name="Gnerre S."/>
            <person name="Grabherr M."/>
            <person name="Kleber M."/>
            <person name="Mauceli E."/>
            <person name="MacCallum I."/>
        </authorList>
    </citation>
    <scope>NUCLEOTIDE SEQUENCE [LARGE SCALE GENOMIC DNA]</scope>
    <source>
        <strain evidence="3">white501</strain>
    </source>
</reference>
<name>B4QR87_DROSI</name>
<evidence type="ECO:0000256" key="1">
    <source>
        <dbReference type="SAM" id="MobiDB-lite"/>
    </source>
</evidence>
<dbReference type="AlphaFoldDB" id="B4QR87"/>
<evidence type="ECO:0000313" key="2">
    <source>
        <dbReference type="EMBL" id="EDX10217.1"/>
    </source>
</evidence>
<sequence>MRMRMRIADAVSSVGGGSPSSAPSSHPRRNSKSALKGFVHHRFVRCAHHRQDGITITITITISSLGILAIPCRNQNLDLTSE</sequence>
<feature type="region of interest" description="Disordered" evidence="1">
    <location>
        <begin position="1"/>
        <end position="34"/>
    </location>
</feature>
<keyword evidence="3" id="KW-1185">Reference proteome</keyword>
<gene>
    <name evidence="2" type="primary">Dsim\GD14370</name>
    <name evidence="2" type="ORF">Dsim_GD14370</name>
</gene>